<accession>A0A9W4H299</accession>
<evidence type="ECO:0000256" key="5">
    <source>
        <dbReference type="ARBA" id="ARBA00022741"/>
    </source>
</evidence>
<feature type="domain" description="ABC transporter" evidence="11">
    <location>
        <begin position="11"/>
        <end position="242"/>
    </location>
</feature>
<dbReference type="SUPFAM" id="SSF52540">
    <property type="entry name" value="P-loop containing nucleoside triphosphate hydrolases"/>
    <property type="match status" value="1"/>
</dbReference>
<dbReference type="Pfam" id="PF00005">
    <property type="entry name" value="ABC_tran"/>
    <property type="match status" value="1"/>
</dbReference>
<comment type="subcellular location">
    <subcellularLocation>
        <location evidence="1">Cell membrane</location>
        <topology evidence="1">Peripheral membrane protein</topology>
        <orientation evidence="1">Cytoplasmic side</orientation>
    </subcellularLocation>
</comment>
<proteinExistence type="inferred from homology"/>
<evidence type="ECO:0000256" key="9">
    <source>
        <dbReference type="ARBA" id="ARBA00023251"/>
    </source>
</evidence>
<evidence type="ECO:0000256" key="10">
    <source>
        <dbReference type="ARBA" id="ARBA00049985"/>
    </source>
</evidence>
<dbReference type="InterPro" id="IPR003439">
    <property type="entry name" value="ABC_transporter-like_ATP-bd"/>
</dbReference>
<dbReference type="GO" id="GO:0005886">
    <property type="term" value="C:plasma membrane"/>
    <property type="evidence" value="ECO:0007669"/>
    <property type="project" value="UniProtKB-SubCell"/>
</dbReference>
<evidence type="ECO:0000256" key="6">
    <source>
        <dbReference type="ARBA" id="ARBA00022840"/>
    </source>
</evidence>
<keyword evidence="4" id="KW-1003">Cell membrane</keyword>
<dbReference type="Gene3D" id="3.40.50.300">
    <property type="entry name" value="P-loop containing nucleotide triphosphate hydrolases"/>
    <property type="match status" value="1"/>
</dbReference>
<dbReference type="PANTHER" id="PTHR42711:SF5">
    <property type="entry name" value="ABC TRANSPORTER ATP-BINDING PROTEIN NATA"/>
    <property type="match status" value="1"/>
</dbReference>
<dbReference type="Proteomes" id="UP001153328">
    <property type="component" value="Unassembled WGS sequence"/>
</dbReference>
<sequence length="349" mass="37307">MEAAVQGESAVEVQDLVKTYPKAEGNAVDGVSFTIRRGEIFGLLGPNGAGKTTLVGVLTTAVQPSSGAVRIAGADIADALRVKPRIAVLPQTNNLDRSLKAREVLTYHAAYHGVPKAEREARADRLLAELGLADRAKEKVPRYSGGMAQRLMLARALMHDPDVLFLDEPTNNLDPQSRYFLWDRIRELNERGVTIVLTTHDMNEAEQLCDRVAVVDHGKVLVLDTPDELKKIIPGGGLLELHAALPGGAPAATDAAADGADPTLAEGPAADLLRRLRALDAKQVEPLATDGDGESGIARFRLFSDDAGALVPAVIEAVAQEGAQVRDLRLSTPSLEDVFIHLTGRNLRP</sequence>
<keyword evidence="6 12" id="KW-0067">ATP-binding</keyword>
<evidence type="ECO:0000256" key="4">
    <source>
        <dbReference type="ARBA" id="ARBA00022475"/>
    </source>
</evidence>
<comment type="caution">
    <text evidence="12">The sequence shown here is derived from an EMBL/GenBank/DDBJ whole genome shotgun (WGS) entry which is preliminary data.</text>
</comment>
<keyword evidence="8" id="KW-0472">Membrane</keyword>
<reference evidence="12" key="1">
    <citation type="submission" date="2021-06" db="EMBL/GenBank/DDBJ databases">
        <authorList>
            <person name="Arsene-Ploetze F."/>
        </authorList>
    </citation>
    <scope>NUCLEOTIDE SEQUENCE</scope>
    <source>
        <strain evidence="12">SBRY1</strain>
    </source>
</reference>
<evidence type="ECO:0000259" key="11">
    <source>
        <dbReference type="PROSITE" id="PS50893"/>
    </source>
</evidence>
<keyword evidence="9" id="KW-0046">Antibiotic resistance</keyword>
<dbReference type="SMART" id="SM00382">
    <property type="entry name" value="AAA"/>
    <property type="match status" value="1"/>
</dbReference>
<dbReference type="RefSeq" id="WP_251513110.1">
    <property type="nucleotide sequence ID" value="NZ_CAJVAX010000018.1"/>
</dbReference>
<evidence type="ECO:0000256" key="3">
    <source>
        <dbReference type="ARBA" id="ARBA00022448"/>
    </source>
</evidence>
<dbReference type="GO" id="GO:0008559">
    <property type="term" value="F:ABC-type xenobiotic transporter activity"/>
    <property type="evidence" value="ECO:0007669"/>
    <property type="project" value="UniProtKB-EC"/>
</dbReference>
<dbReference type="PROSITE" id="PS00211">
    <property type="entry name" value="ABC_TRANSPORTER_1"/>
    <property type="match status" value="1"/>
</dbReference>
<evidence type="ECO:0000313" key="13">
    <source>
        <dbReference type="Proteomes" id="UP001153328"/>
    </source>
</evidence>
<evidence type="ECO:0000313" key="12">
    <source>
        <dbReference type="EMBL" id="CAG7645207.1"/>
    </source>
</evidence>
<dbReference type="InterPro" id="IPR017871">
    <property type="entry name" value="ABC_transporter-like_CS"/>
</dbReference>
<comment type="similarity">
    <text evidence="10">Belongs to the ABC transporter superfamily. Drug exporter-1 (DrugE1) (TC 3.A.1.105) family.</text>
</comment>
<gene>
    <name evidence="12" type="ORF">SBRY_40097</name>
</gene>
<name>A0A9W4H299_9ACTN</name>
<evidence type="ECO:0000256" key="7">
    <source>
        <dbReference type="ARBA" id="ARBA00022967"/>
    </source>
</evidence>
<dbReference type="EMBL" id="CAJVAX010000018">
    <property type="protein sequence ID" value="CAG7645207.1"/>
    <property type="molecule type" value="Genomic_DNA"/>
</dbReference>
<keyword evidence="3" id="KW-0813">Transport</keyword>
<evidence type="ECO:0000256" key="2">
    <source>
        <dbReference type="ARBA" id="ARBA00012191"/>
    </source>
</evidence>
<dbReference type="InterPro" id="IPR003593">
    <property type="entry name" value="AAA+_ATPase"/>
</dbReference>
<keyword evidence="5" id="KW-0547">Nucleotide-binding</keyword>
<dbReference type="PANTHER" id="PTHR42711">
    <property type="entry name" value="ABC TRANSPORTER ATP-BINDING PROTEIN"/>
    <property type="match status" value="1"/>
</dbReference>
<evidence type="ECO:0000256" key="8">
    <source>
        <dbReference type="ARBA" id="ARBA00023136"/>
    </source>
</evidence>
<dbReference type="InterPro" id="IPR027417">
    <property type="entry name" value="P-loop_NTPase"/>
</dbReference>
<organism evidence="12 13">
    <name type="scientific">Actinacidiphila bryophytorum</name>
    <dbReference type="NCBI Taxonomy" id="1436133"/>
    <lineage>
        <taxon>Bacteria</taxon>
        <taxon>Bacillati</taxon>
        <taxon>Actinomycetota</taxon>
        <taxon>Actinomycetes</taxon>
        <taxon>Kitasatosporales</taxon>
        <taxon>Streptomycetaceae</taxon>
        <taxon>Actinacidiphila</taxon>
    </lineage>
</organism>
<dbReference type="PROSITE" id="PS50893">
    <property type="entry name" value="ABC_TRANSPORTER_2"/>
    <property type="match status" value="1"/>
</dbReference>
<protein>
    <recommendedName>
        <fullName evidence="2">ABC-type xenobiotic transporter</fullName>
        <ecNumber evidence="2">7.6.2.2</ecNumber>
    </recommendedName>
</protein>
<dbReference type="GO" id="GO:0046677">
    <property type="term" value="P:response to antibiotic"/>
    <property type="evidence" value="ECO:0007669"/>
    <property type="project" value="UniProtKB-KW"/>
</dbReference>
<dbReference type="GO" id="GO:0016887">
    <property type="term" value="F:ATP hydrolysis activity"/>
    <property type="evidence" value="ECO:0007669"/>
    <property type="project" value="InterPro"/>
</dbReference>
<dbReference type="AlphaFoldDB" id="A0A9W4H299"/>
<dbReference type="GO" id="GO:0005524">
    <property type="term" value="F:ATP binding"/>
    <property type="evidence" value="ECO:0007669"/>
    <property type="project" value="UniProtKB-KW"/>
</dbReference>
<dbReference type="InterPro" id="IPR050763">
    <property type="entry name" value="ABC_transporter_ATP-binding"/>
</dbReference>
<keyword evidence="7" id="KW-1278">Translocase</keyword>
<keyword evidence="13" id="KW-1185">Reference proteome</keyword>
<dbReference type="FunFam" id="3.40.50.300:FF:000589">
    <property type="entry name" value="ABC transporter, ATP-binding subunit"/>
    <property type="match status" value="1"/>
</dbReference>
<dbReference type="EC" id="7.6.2.2" evidence="2"/>
<evidence type="ECO:0000256" key="1">
    <source>
        <dbReference type="ARBA" id="ARBA00004413"/>
    </source>
</evidence>